<keyword evidence="6" id="KW-1185">Reference proteome</keyword>
<dbReference type="PANTHER" id="PTHR33204:SF37">
    <property type="entry name" value="HTH-TYPE TRANSCRIPTIONAL REGULATOR YODB"/>
    <property type="match status" value="1"/>
</dbReference>
<evidence type="ECO:0000313" key="6">
    <source>
        <dbReference type="Proteomes" id="UP000798808"/>
    </source>
</evidence>
<dbReference type="PANTHER" id="PTHR33204">
    <property type="entry name" value="TRANSCRIPTIONAL REGULATOR, MARR FAMILY"/>
    <property type="match status" value="1"/>
</dbReference>
<evidence type="ECO:0000313" key="5">
    <source>
        <dbReference type="EMBL" id="MTI23956.1"/>
    </source>
</evidence>
<evidence type="ECO:0000256" key="3">
    <source>
        <dbReference type="ARBA" id="ARBA00023163"/>
    </source>
</evidence>
<dbReference type="InterPro" id="IPR036388">
    <property type="entry name" value="WH-like_DNA-bd_sf"/>
</dbReference>
<dbReference type="SUPFAM" id="SSF46785">
    <property type="entry name" value="Winged helix' DNA-binding domain"/>
    <property type="match status" value="1"/>
</dbReference>
<protein>
    <submittedName>
        <fullName evidence="5">Transcriptional regulator</fullName>
    </submittedName>
</protein>
<feature type="domain" description="HTH hxlR-type" evidence="4">
    <location>
        <begin position="17"/>
        <end position="108"/>
    </location>
</feature>
<dbReference type="InterPro" id="IPR011991">
    <property type="entry name" value="ArsR-like_HTH"/>
</dbReference>
<dbReference type="Pfam" id="PF01638">
    <property type="entry name" value="HxlR"/>
    <property type="match status" value="1"/>
</dbReference>
<keyword evidence="3" id="KW-0804">Transcription</keyword>
<proteinExistence type="predicted"/>
<evidence type="ECO:0000256" key="1">
    <source>
        <dbReference type="ARBA" id="ARBA00023015"/>
    </source>
</evidence>
<dbReference type="EMBL" id="SMLW01000337">
    <property type="protein sequence ID" value="MTI23956.1"/>
    <property type="molecule type" value="Genomic_DNA"/>
</dbReference>
<accession>A0ABW9RJ52</accession>
<dbReference type="Gene3D" id="1.10.10.10">
    <property type="entry name" value="Winged helix-like DNA-binding domain superfamily/Winged helix DNA-binding domain"/>
    <property type="match status" value="1"/>
</dbReference>
<gene>
    <name evidence="5" type="ORF">E1163_03250</name>
</gene>
<dbReference type="InterPro" id="IPR002577">
    <property type="entry name" value="HTH_HxlR"/>
</dbReference>
<dbReference type="InterPro" id="IPR036390">
    <property type="entry name" value="WH_DNA-bd_sf"/>
</dbReference>
<organism evidence="5 6">
    <name type="scientific">Fulvivirga kasyanovii</name>
    <dbReference type="NCBI Taxonomy" id="396812"/>
    <lineage>
        <taxon>Bacteria</taxon>
        <taxon>Pseudomonadati</taxon>
        <taxon>Bacteroidota</taxon>
        <taxon>Cytophagia</taxon>
        <taxon>Cytophagales</taxon>
        <taxon>Fulvivirgaceae</taxon>
        <taxon>Fulvivirga</taxon>
    </lineage>
</organism>
<evidence type="ECO:0000256" key="2">
    <source>
        <dbReference type="ARBA" id="ARBA00023125"/>
    </source>
</evidence>
<reference evidence="5 6" key="1">
    <citation type="submission" date="2019-02" db="EMBL/GenBank/DDBJ databases">
        <authorList>
            <person name="Goldberg S.R."/>
            <person name="Haltli B.A."/>
            <person name="Correa H."/>
            <person name="Russell K.G."/>
        </authorList>
    </citation>
    <scope>NUCLEOTIDE SEQUENCE [LARGE SCALE GENOMIC DNA]</scope>
    <source>
        <strain evidence="5 6">JCM 16186</strain>
    </source>
</reference>
<dbReference type="Proteomes" id="UP000798808">
    <property type="component" value="Unassembled WGS sequence"/>
</dbReference>
<keyword evidence="1" id="KW-0805">Transcription regulation</keyword>
<keyword evidence="2" id="KW-0238">DNA-binding</keyword>
<sequence length="112" mass="12655">MKFPKPGEPVRGSKTGQPVMALLDLLGRSWAMGVIWYLKEGPSTFRKLQEHCETISPTTLNVRIKELTHAGVIERTLDGYALTSRGEELFELLSPLGAWARKWAKEMNNKEN</sequence>
<dbReference type="PROSITE" id="PS51118">
    <property type="entry name" value="HTH_HXLR"/>
    <property type="match status" value="1"/>
</dbReference>
<dbReference type="RefSeq" id="WP_155169414.1">
    <property type="nucleotide sequence ID" value="NZ_BAAAFL010000023.1"/>
</dbReference>
<evidence type="ECO:0000259" key="4">
    <source>
        <dbReference type="PROSITE" id="PS51118"/>
    </source>
</evidence>
<comment type="caution">
    <text evidence="5">The sequence shown here is derived from an EMBL/GenBank/DDBJ whole genome shotgun (WGS) entry which is preliminary data.</text>
</comment>
<name>A0ABW9RJ52_9BACT</name>
<dbReference type="CDD" id="cd00090">
    <property type="entry name" value="HTH_ARSR"/>
    <property type="match status" value="1"/>
</dbReference>